<reference evidence="5" key="1">
    <citation type="submission" date="2016-06" db="UniProtKB">
        <authorList>
            <consortium name="WormBaseParasite"/>
        </authorList>
    </citation>
    <scope>IDENTIFICATION</scope>
</reference>
<dbReference type="PANTHER" id="PTHR45734">
    <property type="entry name" value="TENSIN"/>
    <property type="match status" value="1"/>
</dbReference>
<feature type="domain" description="PTB" evidence="2">
    <location>
        <begin position="205"/>
        <end position="301"/>
    </location>
</feature>
<evidence type="ECO:0000259" key="2">
    <source>
        <dbReference type="Pfam" id="PF08416"/>
    </source>
</evidence>
<protein>
    <submittedName>
        <fullName evidence="5">PTB domain-containing protein</fullName>
    </submittedName>
</protein>
<evidence type="ECO:0000313" key="3">
    <source>
        <dbReference type="EMBL" id="VDP49866.1"/>
    </source>
</evidence>
<dbReference type="WBParaSite" id="SCUD_0001272001-mRNA-1">
    <property type="protein sequence ID" value="SCUD_0001272001-mRNA-1"/>
    <property type="gene ID" value="SCUD_0001272001"/>
</dbReference>
<dbReference type="Proteomes" id="UP000279833">
    <property type="component" value="Unassembled WGS sequence"/>
</dbReference>
<dbReference type="InterPro" id="IPR011993">
    <property type="entry name" value="PH-like_dom_sf"/>
</dbReference>
<dbReference type="SUPFAM" id="SSF50729">
    <property type="entry name" value="PH domain-like"/>
    <property type="match status" value="1"/>
</dbReference>
<dbReference type="PANTHER" id="PTHR45734:SF7">
    <property type="entry name" value="EGFR ADAPTER PROTEIN-RELATED"/>
    <property type="match status" value="1"/>
</dbReference>
<proteinExistence type="predicted"/>
<dbReference type="Pfam" id="PF08416">
    <property type="entry name" value="PTB"/>
    <property type="match status" value="1"/>
</dbReference>
<reference evidence="3 4" key="2">
    <citation type="submission" date="2018-11" db="EMBL/GenBank/DDBJ databases">
        <authorList>
            <consortium name="Pathogen Informatics"/>
        </authorList>
    </citation>
    <scope>NUCLEOTIDE SEQUENCE [LARGE SCALE GENOMIC DNA]</scope>
    <source>
        <strain evidence="3">Dakar</strain>
        <strain evidence="4">Dakar, Senegal</strain>
    </source>
</reference>
<dbReference type="InterPro" id="IPR013625">
    <property type="entry name" value="PTB"/>
</dbReference>
<dbReference type="InterPro" id="IPR051484">
    <property type="entry name" value="Tensin_PTEN_phosphatase"/>
</dbReference>
<dbReference type="EMBL" id="UZAK01035324">
    <property type="protein sequence ID" value="VDP49866.1"/>
    <property type="molecule type" value="Genomic_DNA"/>
</dbReference>
<dbReference type="STRING" id="6186.A0A183KCH7"/>
<organism evidence="5">
    <name type="scientific">Schistosoma curassoni</name>
    <dbReference type="NCBI Taxonomy" id="6186"/>
    <lineage>
        <taxon>Eukaryota</taxon>
        <taxon>Metazoa</taxon>
        <taxon>Spiralia</taxon>
        <taxon>Lophotrochozoa</taxon>
        <taxon>Platyhelminthes</taxon>
        <taxon>Trematoda</taxon>
        <taxon>Digenea</taxon>
        <taxon>Strigeidida</taxon>
        <taxon>Schistosomatoidea</taxon>
        <taxon>Schistosomatidae</taxon>
        <taxon>Schistosoma</taxon>
    </lineage>
</organism>
<sequence>EESDSIRHYLIEGLQSTTSAVYHAIGVSGTLLPPSNIPMDSSALSVIHEPVRLRGSSNEPIFTNLVSLLYEHTIQPLALPCCESPHDFHRTDRSQGVSVRHPTESLPTDLGSYEMESSYNPTQQHQQSGTHPSQPSIHHSTRQDSFLTPFSGSKSRSTRSPPAVYEGELGPIGPPDSGRSSPENEVDPDVVWKNIQTAVETAVTSVRQTEVTIRVSQDGLTVTDNWRKLFFRRNYPFHSVSFCAIDPCQRCWESPELRSMGFKSSLIFGFVARKQNTRENMCHVLCDTPECNANIITDYIMHRLNEY</sequence>
<dbReference type="Gene3D" id="2.30.29.30">
    <property type="entry name" value="Pleckstrin-homology domain (PH domain)/Phosphotyrosine-binding domain (PTB)"/>
    <property type="match status" value="1"/>
</dbReference>
<dbReference type="AlphaFoldDB" id="A0A183KCH7"/>
<evidence type="ECO:0000313" key="5">
    <source>
        <dbReference type="WBParaSite" id="SCUD_0001272001-mRNA-1"/>
    </source>
</evidence>
<evidence type="ECO:0000313" key="4">
    <source>
        <dbReference type="Proteomes" id="UP000279833"/>
    </source>
</evidence>
<feature type="compositionally biased region" description="Polar residues" evidence="1">
    <location>
        <begin position="115"/>
        <end position="160"/>
    </location>
</feature>
<keyword evidence="4" id="KW-1185">Reference proteome</keyword>
<name>A0A183KCH7_9TREM</name>
<gene>
    <name evidence="3" type="ORF">SCUD_LOCUS12717</name>
</gene>
<feature type="region of interest" description="Disordered" evidence="1">
    <location>
        <begin position="88"/>
        <end position="186"/>
    </location>
</feature>
<accession>A0A183KCH7</accession>
<dbReference type="GO" id="GO:0005925">
    <property type="term" value="C:focal adhesion"/>
    <property type="evidence" value="ECO:0007669"/>
    <property type="project" value="TreeGrafter"/>
</dbReference>
<evidence type="ECO:0000256" key="1">
    <source>
        <dbReference type="SAM" id="MobiDB-lite"/>
    </source>
</evidence>